<sequence>MKKILYLCAALLCTVIAFFDAFSCKSFQTDAQSVRTDGAAEPGAKNAAALLEPPIKQQPLYLAFAGDIMAHSVNYRMKDYNLIYEDIVPLLSSRDLAFANLETPVCDKRPYQTYPCFNVHTEYVEAAVNAGFNVFSLANNHTNDQGKEGIEGTAACFKELQKQNVYSAGLKHGNSNELSYALIDVQGWKILFAAVTEIVNSNIQTALFDFYPDSPKGKAALKKSLTELRRAHECDAFILSIHVSDPEYVLGVTKARRDYFYELLNTGVDIIWANHSHVTKPWERIVDANGKTVKFIMYGAGNTISGQNIPINFADPAHPYEYTGTGVIFSMELKQAHASTNTDAHASAAASTLSIENIQTEIIVTHADEKSNYVIKRLTEDFIGRQNKKLAAYYAKRLSLMRQIGEITWP</sequence>
<dbReference type="AlphaFoldDB" id="S3KF57"/>
<comment type="similarity">
    <text evidence="1">Belongs to the CapA family.</text>
</comment>
<evidence type="ECO:0000256" key="2">
    <source>
        <dbReference type="SAM" id="SignalP"/>
    </source>
</evidence>
<dbReference type="Proteomes" id="UP000014541">
    <property type="component" value="Unassembled WGS sequence"/>
</dbReference>
<keyword evidence="5" id="KW-1185">Reference proteome</keyword>
<dbReference type="RefSeq" id="WP_016525478.1">
    <property type="nucleotide sequence ID" value="NZ_KE332518.1"/>
</dbReference>
<dbReference type="HOGENOM" id="CLU_038823_0_2_12"/>
<evidence type="ECO:0000313" key="5">
    <source>
        <dbReference type="Proteomes" id="UP000014541"/>
    </source>
</evidence>
<evidence type="ECO:0000313" key="4">
    <source>
        <dbReference type="EMBL" id="EPF30867.1"/>
    </source>
</evidence>
<dbReference type="InterPro" id="IPR052169">
    <property type="entry name" value="CW_Biosynth-Accessory"/>
</dbReference>
<dbReference type="PANTHER" id="PTHR33393:SF12">
    <property type="entry name" value="CAPSULE BIOSYNTHESIS PROTEIN CAPA"/>
    <property type="match status" value="1"/>
</dbReference>
<dbReference type="InterPro" id="IPR019079">
    <property type="entry name" value="Capsule_synth_CapA"/>
</dbReference>
<name>S3KF57_TREMA</name>
<feature type="signal peptide" evidence="2">
    <location>
        <begin position="1"/>
        <end position="19"/>
    </location>
</feature>
<gene>
    <name evidence="4" type="ORF">HMPREF9194_01192</name>
</gene>
<comment type="caution">
    <text evidence="4">The sequence shown here is derived from an EMBL/GenBank/DDBJ whole genome shotgun (WGS) entry which is preliminary data.</text>
</comment>
<dbReference type="PATRIC" id="fig|1125699.3.peg.1213"/>
<feature type="chain" id="PRO_5004511198" description="Capsule synthesis protein CapA domain-containing protein" evidence="2">
    <location>
        <begin position="20"/>
        <end position="410"/>
    </location>
</feature>
<evidence type="ECO:0000256" key="1">
    <source>
        <dbReference type="ARBA" id="ARBA00005662"/>
    </source>
</evidence>
<dbReference type="Pfam" id="PF09587">
    <property type="entry name" value="PGA_cap"/>
    <property type="match status" value="1"/>
</dbReference>
<dbReference type="SMART" id="SM00854">
    <property type="entry name" value="PGA_cap"/>
    <property type="match status" value="1"/>
</dbReference>
<organism evidence="4 5">
    <name type="scientific">Treponema maltophilum ATCC 51939</name>
    <dbReference type="NCBI Taxonomy" id="1125699"/>
    <lineage>
        <taxon>Bacteria</taxon>
        <taxon>Pseudomonadati</taxon>
        <taxon>Spirochaetota</taxon>
        <taxon>Spirochaetia</taxon>
        <taxon>Spirochaetales</taxon>
        <taxon>Treponemataceae</taxon>
        <taxon>Treponema</taxon>
    </lineage>
</organism>
<feature type="domain" description="Capsule synthesis protein CapA" evidence="3">
    <location>
        <begin position="61"/>
        <end position="307"/>
    </location>
</feature>
<dbReference type="OrthoDB" id="9810906at2"/>
<protein>
    <recommendedName>
        <fullName evidence="3">Capsule synthesis protein CapA domain-containing protein</fullName>
    </recommendedName>
</protein>
<evidence type="ECO:0000259" key="3">
    <source>
        <dbReference type="SMART" id="SM00854"/>
    </source>
</evidence>
<dbReference type="PANTHER" id="PTHR33393">
    <property type="entry name" value="POLYGLUTAMINE SYNTHESIS ACCESSORY PROTEIN RV0574C-RELATED"/>
    <property type="match status" value="1"/>
</dbReference>
<dbReference type="EMBL" id="ATFF01000006">
    <property type="protein sequence ID" value="EPF30867.1"/>
    <property type="molecule type" value="Genomic_DNA"/>
</dbReference>
<dbReference type="InterPro" id="IPR029052">
    <property type="entry name" value="Metallo-depent_PP-like"/>
</dbReference>
<proteinExistence type="inferred from homology"/>
<reference evidence="4 5" key="1">
    <citation type="submission" date="2013-04" db="EMBL/GenBank/DDBJ databases">
        <title>The Genome Sequence of Treponema maltophilum ATCC 51939.</title>
        <authorList>
            <consortium name="The Broad Institute Genomics Platform"/>
            <person name="Earl A."/>
            <person name="Ward D."/>
            <person name="Feldgarden M."/>
            <person name="Gevers D."/>
            <person name="Leonetti C."/>
            <person name="Blanton J.M."/>
            <person name="Dewhirst F.E."/>
            <person name="Izard J."/>
            <person name="Walker B."/>
            <person name="Young S."/>
            <person name="Zeng Q."/>
            <person name="Gargeya S."/>
            <person name="Fitzgerald M."/>
            <person name="Haas B."/>
            <person name="Abouelleil A."/>
            <person name="Allen A.W."/>
            <person name="Alvarado L."/>
            <person name="Arachchi H.M."/>
            <person name="Berlin A.M."/>
            <person name="Chapman S.B."/>
            <person name="Gainer-Dewar J."/>
            <person name="Goldberg J."/>
            <person name="Griggs A."/>
            <person name="Gujja S."/>
            <person name="Hansen M."/>
            <person name="Howarth C."/>
            <person name="Imamovic A."/>
            <person name="Ireland A."/>
            <person name="Larimer J."/>
            <person name="McCowan C."/>
            <person name="Murphy C."/>
            <person name="Pearson M."/>
            <person name="Poon T.W."/>
            <person name="Priest M."/>
            <person name="Roberts A."/>
            <person name="Saif S."/>
            <person name="Shea T."/>
            <person name="Sisk P."/>
            <person name="Sykes S."/>
            <person name="Wortman J."/>
            <person name="Nusbaum C."/>
            <person name="Birren B."/>
        </authorList>
    </citation>
    <scope>NUCLEOTIDE SEQUENCE [LARGE SCALE GENOMIC DNA]</scope>
    <source>
        <strain evidence="4 5">ATCC 51939</strain>
    </source>
</reference>
<dbReference type="eggNOG" id="COG2843">
    <property type="taxonomic scope" value="Bacteria"/>
</dbReference>
<dbReference type="Gene3D" id="3.60.21.10">
    <property type="match status" value="1"/>
</dbReference>
<dbReference type="STRING" id="1125699.HMPREF9194_01192"/>
<accession>S3KF57</accession>
<dbReference type="SUPFAM" id="SSF56300">
    <property type="entry name" value="Metallo-dependent phosphatases"/>
    <property type="match status" value="1"/>
</dbReference>
<keyword evidence="2" id="KW-0732">Signal</keyword>